<dbReference type="InterPro" id="IPR036890">
    <property type="entry name" value="HATPase_C_sf"/>
</dbReference>
<gene>
    <name evidence="18" type="ORF">ABA45_06370</name>
</gene>
<feature type="domain" description="PAS" evidence="16">
    <location>
        <begin position="355"/>
        <end position="399"/>
    </location>
</feature>
<organism evidence="18 19">
    <name type="scientific">Marinobacter psychrophilus</name>
    <dbReference type="NCBI Taxonomy" id="330734"/>
    <lineage>
        <taxon>Bacteria</taxon>
        <taxon>Pseudomonadati</taxon>
        <taxon>Pseudomonadota</taxon>
        <taxon>Gammaproteobacteria</taxon>
        <taxon>Pseudomonadales</taxon>
        <taxon>Marinobacteraceae</taxon>
        <taxon>Marinobacter</taxon>
    </lineage>
</organism>
<feature type="coiled-coil region" evidence="13">
    <location>
        <begin position="48"/>
        <end position="75"/>
    </location>
</feature>
<dbReference type="CDD" id="cd00075">
    <property type="entry name" value="HATPase"/>
    <property type="match status" value="1"/>
</dbReference>
<dbReference type="InterPro" id="IPR029151">
    <property type="entry name" value="Sensor-like_sf"/>
</dbReference>
<name>A0A0H4HZG4_9GAMM</name>
<dbReference type="SUPFAM" id="SSF103190">
    <property type="entry name" value="Sensory domain-like"/>
    <property type="match status" value="1"/>
</dbReference>
<keyword evidence="14" id="KW-0472">Membrane</keyword>
<evidence type="ECO:0000256" key="4">
    <source>
        <dbReference type="ARBA" id="ARBA00022475"/>
    </source>
</evidence>
<keyword evidence="13" id="KW-0175">Coiled coil</keyword>
<keyword evidence="5" id="KW-0597">Phosphoprotein</keyword>
<dbReference type="STRING" id="330734.ABA45_06370"/>
<evidence type="ECO:0000256" key="2">
    <source>
        <dbReference type="ARBA" id="ARBA00004651"/>
    </source>
</evidence>
<dbReference type="GO" id="GO:0005524">
    <property type="term" value="F:ATP binding"/>
    <property type="evidence" value="ECO:0007669"/>
    <property type="project" value="UniProtKB-KW"/>
</dbReference>
<dbReference type="InterPro" id="IPR035965">
    <property type="entry name" value="PAS-like_dom_sf"/>
</dbReference>
<evidence type="ECO:0000259" key="15">
    <source>
        <dbReference type="PROSITE" id="PS50109"/>
    </source>
</evidence>
<comment type="subcellular location">
    <subcellularLocation>
        <location evidence="2">Cell membrane</location>
        <topology evidence="2">Multi-pass membrane protein</topology>
    </subcellularLocation>
</comment>
<feature type="domain" description="Histidine kinase" evidence="15">
    <location>
        <begin position="500"/>
        <end position="717"/>
    </location>
</feature>
<dbReference type="Pfam" id="PF00512">
    <property type="entry name" value="HisKA"/>
    <property type="match status" value="1"/>
</dbReference>
<dbReference type="InterPro" id="IPR001610">
    <property type="entry name" value="PAC"/>
</dbReference>
<dbReference type="InterPro" id="IPR000700">
    <property type="entry name" value="PAS-assoc_C"/>
</dbReference>
<dbReference type="SUPFAM" id="SSF55874">
    <property type="entry name" value="ATPase domain of HSP90 chaperone/DNA topoisomerase II/histidine kinase"/>
    <property type="match status" value="1"/>
</dbReference>
<dbReference type="Pfam" id="PF21623">
    <property type="entry name" value="HK_sensor_dom_bact"/>
    <property type="match status" value="1"/>
</dbReference>
<sequence length="741" mass="84123">MFHKFKSGNTCQSKPLCLETLKFFIPSLLLLAIALGIHYAVIVHEQNLLIAQEESLKVEQTRKKLEQKILRMQADTLRFAELVGHQTEKMTTNRDALARQFSHIMAFKPQYMQVRFLSSNGAEKVRLERTINGVSRQLNHLLQDKSHRRYFQEGIVLQPGTVYLSPLDLNVEWHSPQPEKLTMRMATPVSADNGEKVGLLVINYDGVALLKELLSVFEDTQKPSTPFGTFRLVINNFTVEFTRSDDQEIQFTLLESEEDSLDTKFSSNRRKGPDGGQVWQPEERLTTYSSLSPLDGIANSTWWVSHSIVTGRMYKTSSAFFGSLPLYIALLIILGVGSRLQAGHRLAARHVQDEHLHQLTRIVELSPSAIMLTDSDARIFYTNTAFTQLTGYQSSEVKGYTPRFLQSSTTNQEQYGKLWDTLKQGKPWHGEFHNRRKDGSLFWEAALIFPIRHPWSRQTCYVAIKQDISNEKALQEKLKQETLVRFHQEQLAKIGRMANMIAHDLRNPLTSIKISLQMAQRRAQNSVDQPSRHDTLWGLALNQVEYMERILDDILNYSSQGQLHVQNLDTNMLLSRIIDEMQGPLRKAEVSVNWSLAPQLPTMIADPARLRQVFQNLLNNALQATESARGERFIGIETRFGLENESPYLMVTITNNGKQMDGHTKNNAFEPFFTTRAKGTGLGLAIVKKLVDRHGGQVTIDSLNGIVQVCVVLPLCPTSEILTESSDRSGNALMYAVNEEL</sequence>
<evidence type="ECO:0000256" key="1">
    <source>
        <dbReference type="ARBA" id="ARBA00000085"/>
    </source>
</evidence>
<dbReference type="AlphaFoldDB" id="A0A0H4HZG4"/>
<dbReference type="InterPro" id="IPR036097">
    <property type="entry name" value="HisK_dim/P_sf"/>
</dbReference>
<dbReference type="NCBIfam" id="TIGR00229">
    <property type="entry name" value="sensory_box"/>
    <property type="match status" value="1"/>
</dbReference>
<dbReference type="PATRIC" id="fig|330734.3.peg.1347"/>
<dbReference type="EMBL" id="CP011494">
    <property type="protein sequence ID" value="AKO52096.1"/>
    <property type="molecule type" value="Genomic_DNA"/>
</dbReference>
<evidence type="ECO:0000256" key="8">
    <source>
        <dbReference type="ARBA" id="ARBA00022741"/>
    </source>
</evidence>
<dbReference type="InterPro" id="IPR003661">
    <property type="entry name" value="HisK_dim/P_dom"/>
</dbReference>
<evidence type="ECO:0000256" key="11">
    <source>
        <dbReference type="ARBA" id="ARBA00022989"/>
    </source>
</evidence>
<dbReference type="Pfam" id="PF02518">
    <property type="entry name" value="HATPase_c"/>
    <property type="match status" value="1"/>
</dbReference>
<proteinExistence type="predicted"/>
<dbReference type="EC" id="2.7.13.3" evidence="3"/>
<protein>
    <recommendedName>
        <fullName evidence="3">histidine kinase</fullName>
        <ecNumber evidence="3">2.7.13.3</ecNumber>
    </recommendedName>
</protein>
<dbReference type="SUPFAM" id="SSF47384">
    <property type="entry name" value="Homodimeric domain of signal transducing histidine kinase"/>
    <property type="match status" value="1"/>
</dbReference>
<keyword evidence="11 14" id="KW-1133">Transmembrane helix</keyword>
<dbReference type="GO" id="GO:0000155">
    <property type="term" value="F:phosphorelay sensor kinase activity"/>
    <property type="evidence" value="ECO:0007669"/>
    <property type="project" value="InterPro"/>
</dbReference>
<evidence type="ECO:0000256" key="7">
    <source>
        <dbReference type="ARBA" id="ARBA00022692"/>
    </source>
</evidence>
<evidence type="ECO:0000256" key="10">
    <source>
        <dbReference type="ARBA" id="ARBA00022840"/>
    </source>
</evidence>
<dbReference type="GO" id="GO:0005886">
    <property type="term" value="C:plasma membrane"/>
    <property type="evidence" value="ECO:0007669"/>
    <property type="project" value="UniProtKB-SubCell"/>
</dbReference>
<dbReference type="InterPro" id="IPR048760">
    <property type="entry name" value="VP0354-like_sensor_dom"/>
</dbReference>
<evidence type="ECO:0000313" key="18">
    <source>
        <dbReference type="EMBL" id="AKO52096.1"/>
    </source>
</evidence>
<dbReference type="SUPFAM" id="SSF55785">
    <property type="entry name" value="PYP-like sensor domain (PAS domain)"/>
    <property type="match status" value="1"/>
</dbReference>
<dbReference type="SMART" id="SM00091">
    <property type="entry name" value="PAS"/>
    <property type="match status" value="1"/>
</dbReference>
<keyword evidence="12" id="KW-0902">Two-component regulatory system</keyword>
<evidence type="ECO:0000313" key="19">
    <source>
        <dbReference type="Proteomes" id="UP000036406"/>
    </source>
</evidence>
<dbReference type="CDD" id="cd00130">
    <property type="entry name" value="PAS"/>
    <property type="match status" value="1"/>
</dbReference>
<keyword evidence="7 14" id="KW-0812">Transmembrane</keyword>
<dbReference type="InterPro" id="IPR000014">
    <property type="entry name" value="PAS"/>
</dbReference>
<evidence type="ECO:0000256" key="12">
    <source>
        <dbReference type="ARBA" id="ARBA00023012"/>
    </source>
</evidence>
<keyword evidence="10" id="KW-0067">ATP-binding</keyword>
<dbReference type="SMART" id="SM00387">
    <property type="entry name" value="HATPase_c"/>
    <property type="match status" value="1"/>
</dbReference>
<dbReference type="PROSITE" id="PS50112">
    <property type="entry name" value="PAS"/>
    <property type="match status" value="1"/>
</dbReference>
<keyword evidence="9" id="KW-0418">Kinase</keyword>
<dbReference type="PROSITE" id="PS50113">
    <property type="entry name" value="PAC"/>
    <property type="match status" value="1"/>
</dbReference>
<dbReference type="InterPro" id="IPR005467">
    <property type="entry name" value="His_kinase_dom"/>
</dbReference>
<dbReference type="KEGG" id="mpq:ABA45_06370"/>
<dbReference type="Gene3D" id="1.10.287.130">
    <property type="match status" value="1"/>
</dbReference>
<dbReference type="Gene3D" id="3.30.565.10">
    <property type="entry name" value="Histidine kinase-like ATPase, C-terminal domain"/>
    <property type="match status" value="1"/>
</dbReference>
<reference evidence="18 19" key="1">
    <citation type="submission" date="2015-05" db="EMBL/GenBank/DDBJ databases">
        <title>Complete genome of Marinobacter psychrophilus strain 20041T isolated from sea-ice of the Canadian Basin.</title>
        <authorList>
            <person name="Song L."/>
            <person name="Ren L."/>
            <person name="Yu Y."/>
            <person name="Wang X."/>
        </authorList>
    </citation>
    <scope>NUCLEOTIDE SEQUENCE [LARGE SCALE GENOMIC DNA]</scope>
    <source>
        <strain evidence="18 19">20041</strain>
    </source>
</reference>
<dbReference type="InterPro" id="IPR004358">
    <property type="entry name" value="Sig_transdc_His_kin-like_C"/>
</dbReference>
<evidence type="ECO:0000259" key="16">
    <source>
        <dbReference type="PROSITE" id="PS50112"/>
    </source>
</evidence>
<evidence type="ECO:0000256" key="13">
    <source>
        <dbReference type="SAM" id="Coils"/>
    </source>
</evidence>
<dbReference type="Gene3D" id="3.30.450.20">
    <property type="entry name" value="PAS domain"/>
    <property type="match status" value="2"/>
</dbReference>
<evidence type="ECO:0000256" key="3">
    <source>
        <dbReference type="ARBA" id="ARBA00012438"/>
    </source>
</evidence>
<comment type="catalytic activity">
    <reaction evidence="1">
        <text>ATP + protein L-histidine = ADP + protein N-phospho-L-histidine.</text>
        <dbReference type="EC" id="2.7.13.3"/>
    </reaction>
</comment>
<dbReference type="SMART" id="SM00388">
    <property type="entry name" value="HisKA"/>
    <property type="match status" value="1"/>
</dbReference>
<evidence type="ECO:0000256" key="5">
    <source>
        <dbReference type="ARBA" id="ARBA00022553"/>
    </source>
</evidence>
<dbReference type="CDD" id="cd00082">
    <property type="entry name" value="HisKA"/>
    <property type="match status" value="1"/>
</dbReference>
<dbReference type="PROSITE" id="PS50109">
    <property type="entry name" value="HIS_KIN"/>
    <property type="match status" value="1"/>
</dbReference>
<evidence type="ECO:0000256" key="6">
    <source>
        <dbReference type="ARBA" id="ARBA00022679"/>
    </source>
</evidence>
<keyword evidence="6" id="KW-0808">Transferase</keyword>
<dbReference type="InterPro" id="IPR003594">
    <property type="entry name" value="HATPase_dom"/>
</dbReference>
<dbReference type="Pfam" id="PF13426">
    <property type="entry name" value="PAS_9"/>
    <property type="match status" value="1"/>
</dbReference>
<dbReference type="SMART" id="SM00086">
    <property type="entry name" value="PAC"/>
    <property type="match status" value="1"/>
</dbReference>
<evidence type="ECO:0000259" key="17">
    <source>
        <dbReference type="PROSITE" id="PS50113"/>
    </source>
</evidence>
<keyword evidence="8" id="KW-0547">Nucleotide-binding</keyword>
<evidence type="ECO:0000256" key="9">
    <source>
        <dbReference type="ARBA" id="ARBA00022777"/>
    </source>
</evidence>
<dbReference type="Proteomes" id="UP000036406">
    <property type="component" value="Chromosome"/>
</dbReference>
<keyword evidence="4" id="KW-1003">Cell membrane</keyword>
<feature type="domain" description="PAC" evidence="17">
    <location>
        <begin position="428"/>
        <end position="480"/>
    </location>
</feature>
<feature type="transmembrane region" description="Helical" evidence="14">
    <location>
        <begin position="21"/>
        <end position="42"/>
    </location>
</feature>
<keyword evidence="19" id="KW-1185">Reference proteome</keyword>
<dbReference type="PRINTS" id="PR00344">
    <property type="entry name" value="BCTRLSENSOR"/>
</dbReference>
<evidence type="ECO:0000256" key="14">
    <source>
        <dbReference type="SAM" id="Phobius"/>
    </source>
</evidence>
<dbReference type="PANTHER" id="PTHR43065">
    <property type="entry name" value="SENSOR HISTIDINE KINASE"/>
    <property type="match status" value="1"/>
</dbReference>
<accession>A0A0H4HZG4</accession>
<dbReference type="PANTHER" id="PTHR43065:SF10">
    <property type="entry name" value="PEROXIDE STRESS-ACTIVATED HISTIDINE KINASE MAK3"/>
    <property type="match status" value="1"/>
</dbReference>